<evidence type="ECO:0000256" key="1">
    <source>
        <dbReference type="ARBA" id="ARBA00022614"/>
    </source>
</evidence>
<dbReference type="InterPro" id="IPR000938">
    <property type="entry name" value="CAP-Gly_domain"/>
</dbReference>
<evidence type="ECO:0000313" key="5">
    <source>
        <dbReference type="EMBL" id="KAL2270951.1"/>
    </source>
</evidence>
<keyword evidence="2" id="KW-0677">Repeat</keyword>
<dbReference type="PANTHER" id="PTHR45617:SF181">
    <property type="entry name" value="LP04042P"/>
    <property type="match status" value="1"/>
</dbReference>
<dbReference type="RefSeq" id="XP_070869675.1">
    <property type="nucleotide sequence ID" value="XM_071009574.1"/>
</dbReference>
<dbReference type="InterPro" id="IPR001611">
    <property type="entry name" value="Leu-rich_rpt"/>
</dbReference>
<dbReference type="SUPFAM" id="SSF74924">
    <property type="entry name" value="Cap-Gly domain"/>
    <property type="match status" value="1"/>
</dbReference>
<feature type="region of interest" description="Disordered" evidence="3">
    <location>
        <begin position="543"/>
        <end position="582"/>
    </location>
</feature>
<dbReference type="SMART" id="SM01052">
    <property type="entry name" value="CAP_GLY"/>
    <property type="match status" value="1"/>
</dbReference>
<name>A0ABR4DM38_9PEZI</name>
<sequence length="615" mass="67101">MPPDARIGERRSYDGALCTVRYVGEVAGTSGSWLGVEWDDPSRGKHDGQHKGVRYFTCRSKSPTAASFVRPTRTPDAPQTFLAALHHKYAGDPDEDKKPPVQIVFSGKVAEEVGFDKIRRKQAQLDELQYVMLDGLQIDRASLPDGSEPPIAQTCPKIKELDVSRNLFVKFGPVVDICAELKALRSLRANGNRFQDVLHDDALNTINGALDGITELALEDTLLSWDEVVHVASRLPSLTALHAGSNQLSSLTPTPPVPFASTLVSLHLEFNDFTSLADLAPLASLSALRNLFLKGNRISAITPPSSAELPIFGPNLQYLDLSYNAITRWSFVDGLPAAFPGLASLRLTHNPLYSDPDIDDTNNNSTAATTTNGSVPTPGQPAGEGSKGVSKSDEAFMLTIARLPSLRVLNFSSITAADRADAEMFYLSRIARQLAAAPVDAEGQILARHPRWKDLCEAYGEPAVVRRGEVDPGFLEARLVTVDFHVVGGGGGEEEGEEARKKTVQVPKSFDIYAVKGLVGRVFGLDPLKVRLVWETGEWDPVAGFDEAEGESEDEDLEAEWERRAEQGPPKEAAAPELEAKGGRWVKREVELRDGPRQFGYCVDGMEAKIRVERK</sequence>
<dbReference type="PROSITE" id="PS51450">
    <property type="entry name" value="LRR"/>
    <property type="match status" value="1"/>
</dbReference>
<dbReference type="Gene3D" id="3.80.10.10">
    <property type="entry name" value="Ribonuclease Inhibitor"/>
    <property type="match status" value="2"/>
</dbReference>
<dbReference type="GeneID" id="98124218"/>
<feature type="compositionally biased region" description="Acidic residues" evidence="3">
    <location>
        <begin position="546"/>
        <end position="559"/>
    </location>
</feature>
<keyword evidence="1" id="KW-0433">Leucine-rich repeat</keyword>
<gene>
    <name evidence="5" type="ORF">VTJ83DRAFT_322</name>
</gene>
<comment type="caution">
    <text evidence="5">The sequence shown here is derived from an EMBL/GenBank/DDBJ whole genome shotgun (WGS) entry which is preliminary data.</text>
</comment>
<evidence type="ECO:0000313" key="6">
    <source>
        <dbReference type="Proteomes" id="UP001600064"/>
    </source>
</evidence>
<organism evidence="5 6">
    <name type="scientific">Remersonia thermophila</name>
    <dbReference type="NCBI Taxonomy" id="72144"/>
    <lineage>
        <taxon>Eukaryota</taxon>
        <taxon>Fungi</taxon>
        <taxon>Dikarya</taxon>
        <taxon>Ascomycota</taxon>
        <taxon>Pezizomycotina</taxon>
        <taxon>Sordariomycetes</taxon>
        <taxon>Sordariomycetidae</taxon>
        <taxon>Sordariales</taxon>
        <taxon>Sordariales incertae sedis</taxon>
        <taxon>Remersonia</taxon>
    </lineage>
</organism>
<evidence type="ECO:0000256" key="2">
    <source>
        <dbReference type="ARBA" id="ARBA00022737"/>
    </source>
</evidence>
<feature type="region of interest" description="Disordered" evidence="3">
    <location>
        <begin position="356"/>
        <end position="390"/>
    </location>
</feature>
<reference evidence="5 6" key="1">
    <citation type="journal article" date="2024" name="Commun. Biol.">
        <title>Comparative genomic analysis of thermophilic fungi reveals convergent evolutionary adaptations and gene losses.</title>
        <authorList>
            <person name="Steindorff A.S."/>
            <person name="Aguilar-Pontes M.V."/>
            <person name="Robinson A.J."/>
            <person name="Andreopoulos B."/>
            <person name="LaButti K."/>
            <person name="Kuo A."/>
            <person name="Mondo S."/>
            <person name="Riley R."/>
            <person name="Otillar R."/>
            <person name="Haridas S."/>
            <person name="Lipzen A."/>
            <person name="Grimwood J."/>
            <person name="Schmutz J."/>
            <person name="Clum A."/>
            <person name="Reid I.D."/>
            <person name="Moisan M.C."/>
            <person name="Butler G."/>
            <person name="Nguyen T.T.M."/>
            <person name="Dewar K."/>
            <person name="Conant G."/>
            <person name="Drula E."/>
            <person name="Henrissat B."/>
            <person name="Hansel C."/>
            <person name="Singer S."/>
            <person name="Hutchinson M.I."/>
            <person name="de Vries R.P."/>
            <person name="Natvig D.O."/>
            <person name="Powell A.J."/>
            <person name="Tsang A."/>
            <person name="Grigoriev I.V."/>
        </authorList>
    </citation>
    <scope>NUCLEOTIDE SEQUENCE [LARGE SCALE GENOMIC DNA]</scope>
    <source>
        <strain evidence="5 6">ATCC 22073</strain>
    </source>
</reference>
<dbReference type="Proteomes" id="UP001600064">
    <property type="component" value="Unassembled WGS sequence"/>
</dbReference>
<dbReference type="InterPro" id="IPR032675">
    <property type="entry name" value="LRR_dom_sf"/>
</dbReference>
<evidence type="ECO:0000259" key="4">
    <source>
        <dbReference type="PROSITE" id="PS50245"/>
    </source>
</evidence>
<feature type="domain" description="CAP-Gly" evidence="4">
    <location>
        <begin position="24"/>
        <end position="70"/>
    </location>
</feature>
<dbReference type="PROSITE" id="PS50245">
    <property type="entry name" value="CAP_GLY_2"/>
    <property type="match status" value="1"/>
</dbReference>
<feature type="compositionally biased region" description="Low complexity" evidence="3">
    <location>
        <begin position="568"/>
        <end position="577"/>
    </location>
</feature>
<dbReference type="PANTHER" id="PTHR45617">
    <property type="entry name" value="LEUCINE RICH REPEAT FAMILY PROTEIN"/>
    <property type="match status" value="1"/>
</dbReference>
<accession>A0ABR4DM38</accession>
<evidence type="ECO:0000256" key="3">
    <source>
        <dbReference type="SAM" id="MobiDB-lite"/>
    </source>
</evidence>
<feature type="compositionally biased region" description="Low complexity" evidence="3">
    <location>
        <begin position="361"/>
        <end position="372"/>
    </location>
</feature>
<dbReference type="InterPro" id="IPR036859">
    <property type="entry name" value="CAP-Gly_dom_sf"/>
</dbReference>
<dbReference type="Gene3D" id="2.30.30.190">
    <property type="entry name" value="CAP Gly-rich-like domain"/>
    <property type="match status" value="1"/>
</dbReference>
<keyword evidence="6" id="KW-1185">Reference proteome</keyword>
<dbReference type="EMBL" id="JAZGUE010000001">
    <property type="protein sequence ID" value="KAL2270951.1"/>
    <property type="molecule type" value="Genomic_DNA"/>
</dbReference>
<dbReference type="Pfam" id="PF01302">
    <property type="entry name" value="CAP_GLY"/>
    <property type="match status" value="1"/>
</dbReference>
<dbReference type="SUPFAM" id="SSF52058">
    <property type="entry name" value="L domain-like"/>
    <property type="match status" value="1"/>
</dbReference>
<proteinExistence type="predicted"/>
<protein>
    <recommendedName>
        <fullName evidence="4">CAP-Gly domain-containing protein</fullName>
    </recommendedName>
</protein>